<dbReference type="Proteomes" id="UP000676336">
    <property type="component" value="Unassembled WGS sequence"/>
</dbReference>
<feature type="coiled-coil region" evidence="1">
    <location>
        <begin position="36"/>
        <end position="105"/>
    </location>
</feature>
<name>A0A816SB98_9BILA</name>
<reference evidence="3" key="1">
    <citation type="submission" date="2021-02" db="EMBL/GenBank/DDBJ databases">
        <authorList>
            <person name="Nowell W R."/>
        </authorList>
    </citation>
    <scope>NUCLEOTIDE SEQUENCE</scope>
</reference>
<evidence type="ECO:0000313" key="5">
    <source>
        <dbReference type="Proteomes" id="UP000663824"/>
    </source>
</evidence>
<proteinExistence type="predicted"/>
<comment type="caution">
    <text evidence="3">The sequence shown here is derived from an EMBL/GenBank/DDBJ whole genome shotgun (WGS) entry which is preliminary data.</text>
</comment>
<evidence type="ECO:0000256" key="2">
    <source>
        <dbReference type="SAM" id="MobiDB-lite"/>
    </source>
</evidence>
<gene>
    <name evidence="3" type="ORF">MBJ925_LOCUS19096</name>
    <name evidence="4" type="ORF">SMN809_LOCUS43892</name>
</gene>
<accession>A0A816SB98</accession>
<sequence>MTKTEEQYKVNPRRDKNTKDQSLSEKQNDLTKNIGKNHYAQRINKLKLDKQDMENKLESYRSQLQSVEIDINIKEEYIQKLESQINQYQKELTQLRQESLKLTENQTLQVGQEINLMTEQQNLRDRRNEKQLEQTISFSNLNSYAELHQQYRVEYDRMKNSISRLQHNKQNQLKQTQDEKVEIENQLAILRGNLRNNRRKLTKFNDERLELLKEEIILNEDIIQKTQQEEQHEHEHEIN</sequence>
<dbReference type="Proteomes" id="UP000663824">
    <property type="component" value="Unassembled WGS sequence"/>
</dbReference>
<dbReference type="EMBL" id="CAJOBI010130461">
    <property type="protein sequence ID" value="CAF4721905.1"/>
    <property type="molecule type" value="Genomic_DNA"/>
</dbReference>
<feature type="region of interest" description="Disordered" evidence="2">
    <location>
        <begin position="1"/>
        <end position="27"/>
    </location>
</feature>
<keyword evidence="1" id="KW-0175">Coiled coil</keyword>
<evidence type="ECO:0000313" key="3">
    <source>
        <dbReference type="EMBL" id="CAF2083523.1"/>
    </source>
</evidence>
<organism evidence="3 5">
    <name type="scientific">Rotaria magnacalcarata</name>
    <dbReference type="NCBI Taxonomy" id="392030"/>
    <lineage>
        <taxon>Eukaryota</taxon>
        <taxon>Metazoa</taxon>
        <taxon>Spiralia</taxon>
        <taxon>Gnathifera</taxon>
        <taxon>Rotifera</taxon>
        <taxon>Eurotatoria</taxon>
        <taxon>Bdelloidea</taxon>
        <taxon>Philodinida</taxon>
        <taxon>Philodinidae</taxon>
        <taxon>Rotaria</taxon>
    </lineage>
</organism>
<evidence type="ECO:0000313" key="4">
    <source>
        <dbReference type="EMBL" id="CAF4721905.1"/>
    </source>
</evidence>
<dbReference type="AlphaFoldDB" id="A0A816SB98"/>
<feature type="coiled-coil region" evidence="1">
    <location>
        <begin position="148"/>
        <end position="229"/>
    </location>
</feature>
<evidence type="ECO:0000256" key="1">
    <source>
        <dbReference type="SAM" id="Coils"/>
    </source>
</evidence>
<protein>
    <submittedName>
        <fullName evidence="3">Uncharacterized protein</fullName>
    </submittedName>
</protein>
<dbReference type="EMBL" id="CAJNRE010009610">
    <property type="protein sequence ID" value="CAF2083523.1"/>
    <property type="molecule type" value="Genomic_DNA"/>
</dbReference>